<sequence>MQLLPVCVLEKHFRKLWILSVLLGLGFCKPSQTLMGNNPYYRLFTDHPITQAKRYSLSGTWETRATSLDSEELDFVKEMNRIDGFEDSPVAETDLEPWKNRLRSVRNSLPASVNLLLDRSLFRVILCKNLGGTGLSSFVYENENALGGVIFLDTGMLTQKANVWISKKENSPFAPSVAAQVRVRIEPDQNDTIETTIEYILLHEFGHVLSVSKKIVPDFRERNRNFSIFEFSNEVWETENDSFFDSDFPMRKKLKFYSSRPIDLASNWKNIYPPLEKTSFPTLYSAANGDDFFADSFVSYVHTVLQKKVWNLEVLEGEKVVFQMKNGIKEPRCKKQKEFLDRLFADLER</sequence>
<dbReference type="Proteomes" id="UP000276407">
    <property type="component" value="Chromosome 1"/>
</dbReference>
<name>A0AAD0URS0_9LEPT</name>
<organism evidence="1 2">
    <name type="scientific">Leptospira kmetyi</name>
    <dbReference type="NCBI Taxonomy" id="408139"/>
    <lineage>
        <taxon>Bacteria</taxon>
        <taxon>Pseudomonadati</taxon>
        <taxon>Spirochaetota</taxon>
        <taxon>Spirochaetia</taxon>
        <taxon>Leptospirales</taxon>
        <taxon>Leptospiraceae</taxon>
        <taxon>Leptospira</taxon>
    </lineage>
</organism>
<dbReference type="KEGG" id="lkm:EFP84_04975"/>
<reference evidence="1 2" key="1">
    <citation type="submission" date="2018-11" db="EMBL/GenBank/DDBJ databases">
        <title>Complete genome sequence of Leptospira kmetyi isolate LS 001/16 from soil sample associated with a leptospirosis patient in Kelantan.</title>
        <authorList>
            <person name="Muhammad Yusoff F."/>
            <person name="Muhammad Yusoff S."/>
            <person name="Ahmad M.N."/>
            <person name="Yusof N.Y."/>
            <person name="Aziah I."/>
        </authorList>
    </citation>
    <scope>NUCLEOTIDE SEQUENCE [LARGE SCALE GENOMIC DNA]</scope>
    <source>
        <strain evidence="1 2">LS 001/16</strain>
    </source>
</reference>
<accession>A0AAD0URS0</accession>
<protein>
    <submittedName>
        <fullName evidence="1">Uncharacterized protein</fullName>
    </submittedName>
</protein>
<evidence type="ECO:0000313" key="1">
    <source>
        <dbReference type="EMBL" id="AYV54927.1"/>
    </source>
</evidence>
<gene>
    <name evidence="1" type="ORF">EFP84_04975</name>
</gene>
<evidence type="ECO:0000313" key="2">
    <source>
        <dbReference type="Proteomes" id="UP000276407"/>
    </source>
</evidence>
<dbReference type="AlphaFoldDB" id="A0AAD0URS0"/>
<dbReference type="EMBL" id="CP033614">
    <property type="protein sequence ID" value="AYV54927.1"/>
    <property type="molecule type" value="Genomic_DNA"/>
</dbReference>
<proteinExistence type="predicted"/>
<dbReference type="RefSeq" id="WP_123179275.1">
    <property type="nucleotide sequence ID" value="NZ_CP033614.1"/>
</dbReference>